<dbReference type="AlphaFoldDB" id="A0A1I7TWH5"/>
<feature type="transmembrane region" description="Helical" evidence="1">
    <location>
        <begin position="69"/>
        <end position="89"/>
    </location>
</feature>
<organism evidence="2 3">
    <name type="scientific">Caenorhabditis tropicalis</name>
    <dbReference type="NCBI Taxonomy" id="1561998"/>
    <lineage>
        <taxon>Eukaryota</taxon>
        <taxon>Metazoa</taxon>
        <taxon>Ecdysozoa</taxon>
        <taxon>Nematoda</taxon>
        <taxon>Chromadorea</taxon>
        <taxon>Rhabditida</taxon>
        <taxon>Rhabditina</taxon>
        <taxon>Rhabditomorpha</taxon>
        <taxon>Rhabditoidea</taxon>
        <taxon>Rhabditidae</taxon>
        <taxon>Peloderinae</taxon>
        <taxon>Caenorhabditis</taxon>
    </lineage>
</organism>
<keyword evidence="1" id="KW-0812">Transmembrane</keyword>
<feature type="transmembrane region" description="Helical" evidence="1">
    <location>
        <begin position="37"/>
        <end position="57"/>
    </location>
</feature>
<sequence>MTLFSDVIYDKMNCTECGSCQQLIKQSGYLNQISETGFVLTSTLIISVLVLVTTVIRRIKSSSSSTPETIMIVLCFLHFFIMNFIMGYLSQNHGMSTIGIMYQLWKDEQLCGDISNLPAFFGFFCTLGEYFCSLIATVLSIILSCVSLIERNNQEHGGDDKSITMRNIEHSYLLSTF</sequence>
<evidence type="ECO:0000313" key="2">
    <source>
        <dbReference type="Proteomes" id="UP000095282"/>
    </source>
</evidence>
<evidence type="ECO:0000313" key="3">
    <source>
        <dbReference type="WBParaSite" id="Csp11.Scaffold629.g12481.t1"/>
    </source>
</evidence>
<keyword evidence="2" id="KW-1185">Reference proteome</keyword>
<keyword evidence="1" id="KW-0472">Membrane</keyword>
<protein>
    <submittedName>
        <fullName evidence="3">Uncharacterized protein</fullName>
    </submittedName>
</protein>
<dbReference type="Proteomes" id="UP000095282">
    <property type="component" value="Unplaced"/>
</dbReference>
<evidence type="ECO:0000256" key="1">
    <source>
        <dbReference type="SAM" id="Phobius"/>
    </source>
</evidence>
<name>A0A1I7TWH5_9PELO</name>
<proteinExistence type="predicted"/>
<accession>A0A1I7TWH5</accession>
<dbReference type="WBParaSite" id="Csp11.Scaffold629.g12481.t1">
    <property type="protein sequence ID" value="Csp11.Scaffold629.g12481.t1"/>
    <property type="gene ID" value="Csp11.Scaffold629.g12481"/>
</dbReference>
<keyword evidence="1" id="KW-1133">Transmembrane helix</keyword>
<reference evidence="3" key="1">
    <citation type="submission" date="2016-11" db="UniProtKB">
        <authorList>
            <consortium name="WormBaseParasite"/>
        </authorList>
    </citation>
    <scope>IDENTIFICATION</scope>
</reference>
<feature type="transmembrane region" description="Helical" evidence="1">
    <location>
        <begin position="120"/>
        <end position="146"/>
    </location>
</feature>